<keyword evidence="2" id="KW-1185">Reference proteome</keyword>
<evidence type="ECO:0000313" key="2">
    <source>
        <dbReference type="Proteomes" id="UP001055811"/>
    </source>
</evidence>
<protein>
    <submittedName>
        <fullName evidence="1">Uncharacterized protein</fullName>
    </submittedName>
</protein>
<organism evidence="1 2">
    <name type="scientific">Cichorium intybus</name>
    <name type="common">Chicory</name>
    <dbReference type="NCBI Taxonomy" id="13427"/>
    <lineage>
        <taxon>Eukaryota</taxon>
        <taxon>Viridiplantae</taxon>
        <taxon>Streptophyta</taxon>
        <taxon>Embryophyta</taxon>
        <taxon>Tracheophyta</taxon>
        <taxon>Spermatophyta</taxon>
        <taxon>Magnoliopsida</taxon>
        <taxon>eudicotyledons</taxon>
        <taxon>Gunneridae</taxon>
        <taxon>Pentapetalae</taxon>
        <taxon>asterids</taxon>
        <taxon>campanulids</taxon>
        <taxon>Asterales</taxon>
        <taxon>Asteraceae</taxon>
        <taxon>Cichorioideae</taxon>
        <taxon>Cichorieae</taxon>
        <taxon>Cichoriinae</taxon>
        <taxon>Cichorium</taxon>
    </lineage>
</organism>
<dbReference type="EMBL" id="CM042012">
    <property type="protein sequence ID" value="KAI3753137.1"/>
    <property type="molecule type" value="Genomic_DNA"/>
</dbReference>
<reference evidence="1 2" key="2">
    <citation type="journal article" date="2022" name="Mol. Ecol. Resour.">
        <title>The genomes of chicory, endive, great burdock and yacon provide insights into Asteraceae paleo-polyploidization history and plant inulin production.</title>
        <authorList>
            <person name="Fan W."/>
            <person name="Wang S."/>
            <person name="Wang H."/>
            <person name="Wang A."/>
            <person name="Jiang F."/>
            <person name="Liu H."/>
            <person name="Zhao H."/>
            <person name="Xu D."/>
            <person name="Zhang Y."/>
        </authorList>
    </citation>
    <scope>NUCLEOTIDE SEQUENCE [LARGE SCALE GENOMIC DNA]</scope>
    <source>
        <strain evidence="2">cv. Punajuju</strain>
        <tissue evidence="1">Leaves</tissue>
    </source>
</reference>
<gene>
    <name evidence="1" type="ORF">L2E82_25182</name>
</gene>
<proteinExistence type="predicted"/>
<dbReference type="Proteomes" id="UP001055811">
    <property type="component" value="Linkage Group LG04"/>
</dbReference>
<evidence type="ECO:0000313" key="1">
    <source>
        <dbReference type="EMBL" id="KAI3753137.1"/>
    </source>
</evidence>
<comment type="caution">
    <text evidence="1">The sequence shown here is derived from an EMBL/GenBank/DDBJ whole genome shotgun (WGS) entry which is preliminary data.</text>
</comment>
<name>A0ACB9E2U9_CICIN</name>
<sequence length="177" mass="19600">MWDLGSSRFIILGFLNDWLDRWYCWSDQSYVKNNGYFASSFNGCPIANPTAVDPLPTHLVYVTERNGSTSIYIDSIYQASVDRTRKRSVLEAELTRAQHRLVSGSGGRISMKDRPSLVGDLLVYMSTHEETGVGRTSWAAVYSTQLSTSSTRRLTPQGVADFSPAVFPSEGDGIGKC</sequence>
<reference evidence="2" key="1">
    <citation type="journal article" date="2022" name="Mol. Ecol. Resour.">
        <title>The genomes of chicory, endive, great burdock and yacon provide insights into Asteraceae palaeo-polyploidization history and plant inulin production.</title>
        <authorList>
            <person name="Fan W."/>
            <person name="Wang S."/>
            <person name="Wang H."/>
            <person name="Wang A."/>
            <person name="Jiang F."/>
            <person name="Liu H."/>
            <person name="Zhao H."/>
            <person name="Xu D."/>
            <person name="Zhang Y."/>
        </authorList>
    </citation>
    <scope>NUCLEOTIDE SEQUENCE [LARGE SCALE GENOMIC DNA]</scope>
    <source>
        <strain evidence="2">cv. Punajuju</strain>
    </source>
</reference>
<accession>A0ACB9E2U9</accession>